<accession>A0A318U977</accession>
<gene>
    <name evidence="2" type="ORF">B0O44_11167</name>
</gene>
<dbReference type="Proteomes" id="UP000248198">
    <property type="component" value="Unassembled WGS sequence"/>
</dbReference>
<dbReference type="AlphaFoldDB" id="A0A318U977"/>
<evidence type="ECO:0008006" key="4">
    <source>
        <dbReference type="Google" id="ProtNLM"/>
    </source>
</evidence>
<dbReference type="EMBL" id="QKLU01000011">
    <property type="protein sequence ID" value="PYF68889.1"/>
    <property type="molecule type" value="Genomic_DNA"/>
</dbReference>
<keyword evidence="3" id="KW-1185">Reference proteome</keyword>
<reference evidence="2 3" key="1">
    <citation type="submission" date="2018-06" db="EMBL/GenBank/DDBJ databases">
        <title>Genomic Encyclopedia of Archaeal and Bacterial Type Strains, Phase II (KMG-II): from individual species to whole genera.</title>
        <authorList>
            <person name="Goeker M."/>
        </authorList>
    </citation>
    <scope>NUCLEOTIDE SEQUENCE [LARGE SCALE GENOMIC DNA]</scope>
    <source>
        <strain evidence="2 3">DSM 27372</strain>
    </source>
</reference>
<evidence type="ECO:0000313" key="2">
    <source>
        <dbReference type="EMBL" id="PYF68889.1"/>
    </source>
</evidence>
<keyword evidence="1" id="KW-1133">Transmembrane helix</keyword>
<organism evidence="2 3">
    <name type="scientific">Pedobacter nutrimenti</name>
    <dbReference type="NCBI Taxonomy" id="1241337"/>
    <lineage>
        <taxon>Bacteria</taxon>
        <taxon>Pseudomonadati</taxon>
        <taxon>Bacteroidota</taxon>
        <taxon>Sphingobacteriia</taxon>
        <taxon>Sphingobacteriales</taxon>
        <taxon>Sphingobacteriaceae</taxon>
        <taxon>Pedobacter</taxon>
    </lineage>
</organism>
<dbReference type="RefSeq" id="WP_170123399.1">
    <property type="nucleotide sequence ID" value="NZ_QKLU01000011.1"/>
</dbReference>
<comment type="caution">
    <text evidence="2">The sequence shown here is derived from an EMBL/GenBank/DDBJ whole genome shotgun (WGS) entry which is preliminary data.</text>
</comment>
<sequence length="55" mass="6611">MFKQFLHQVDDKQVYLISSLGIFVLFFIIVGLVLWMMKKEEVKYMSELPLNEEEL</sequence>
<keyword evidence="1" id="KW-0472">Membrane</keyword>
<evidence type="ECO:0000313" key="3">
    <source>
        <dbReference type="Proteomes" id="UP000248198"/>
    </source>
</evidence>
<keyword evidence="1" id="KW-0812">Transmembrane</keyword>
<name>A0A318U977_9SPHI</name>
<protein>
    <recommendedName>
        <fullName evidence="4">Cbb3-type cytochrome oxidase component FixQ</fullName>
    </recommendedName>
</protein>
<feature type="transmembrane region" description="Helical" evidence="1">
    <location>
        <begin position="15"/>
        <end position="37"/>
    </location>
</feature>
<evidence type="ECO:0000256" key="1">
    <source>
        <dbReference type="SAM" id="Phobius"/>
    </source>
</evidence>
<proteinExistence type="predicted"/>